<dbReference type="OMA" id="NCLAPRY"/>
<organism evidence="1">
    <name type="scientific">Gasterosteus aculeatus</name>
    <name type="common">Three-spined stickleback</name>
    <dbReference type="NCBI Taxonomy" id="69293"/>
    <lineage>
        <taxon>Eukaryota</taxon>
        <taxon>Metazoa</taxon>
        <taxon>Chordata</taxon>
        <taxon>Craniata</taxon>
        <taxon>Vertebrata</taxon>
        <taxon>Euteleostomi</taxon>
        <taxon>Actinopterygii</taxon>
        <taxon>Neopterygii</taxon>
        <taxon>Teleostei</taxon>
        <taxon>Neoteleostei</taxon>
        <taxon>Acanthomorphata</taxon>
        <taxon>Eupercaria</taxon>
        <taxon>Perciformes</taxon>
        <taxon>Cottioidei</taxon>
        <taxon>Gasterosteales</taxon>
        <taxon>Gasterosteidae</taxon>
        <taxon>Gasterosteus</taxon>
    </lineage>
</organism>
<reference evidence="1" key="2">
    <citation type="submission" date="2024-04" db="UniProtKB">
        <authorList>
            <consortium name="Ensembl"/>
        </authorList>
    </citation>
    <scope>IDENTIFICATION</scope>
</reference>
<protein>
    <submittedName>
        <fullName evidence="1">Uncharacterized protein</fullName>
    </submittedName>
</protein>
<reference evidence="1" key="1">
    <citation type="submission" date="2006-01" db="EMBL/GenBank/DDBJ databases">
        <authorList>
            <person name="Lindblad-Toh K."/>
            <person name="Mauceli E."/>
            <person name="Grabherr M."/>
            <person name="Chang J.L."/>
            <person name="Lander E.S."/>
        </authorList>
    </citation>
    <scope>NUCLEOTIDE SEQUENCE [LARGE SCALE GENOMIC DNA]</scope>
</reference>
<dbReference type="InParanoid" id="G3Q7R2"/>
<sequence>LAHRISYKILTFTYKALHQLAPPYLSELLSPYQPHRSLRSTSARLLFTPKSKLRSFGDRAFTKAAPKLWNSLPILTRDSITTFQSRLRTHLFSSAYP</sequence>
<name>G3Q7R2_GASAC</name>
<evidence type="ECO:0000313" key="1">
    <source>
        <dbReference type="Ensembl" id="ENSGACP00000025923.1"/>
    </source>
</evidence>
<dbReference type="Bgee" id="ENSGACG00000019614">
    <property type="expression patterns" value="Expressed in testis"/>
</dbReference>
<dbReference type="Ensembl" id="ENSGACT00000025974.1">
    <property type="protein sequence ID" value="ENSGACP00000025923.1"/>
    <property type="gene ID" value="ENSGACG00000019614.1"/>
</dbReference>
<dbReference type="AlphaFoldDB" id="G3Q7R2"/>
<accession>G3Q7R2</accession>
<proteinExistence type="predicted"/>
<dbReference type="eggNOG" id="ENOG502SVEU">
    <property type="taxonomic scope" value="Eukaryota"/>
</dbReference>